<dbReference type="Proteomes" id="UP000233524">
    <property type="component" value="Unassembled WGS sequence"/>
</dbReference>
<feature type="region of interest" description="Disordered" evidence="1">
    <location>
        <begin position="19"/>
        <end position="81"/>
    </location>
</feature>
<dbReference type="EMBL" id="NLAX01000701">
    <property type="protein sequence ID" value="PKS07517.1"/>
    <property type="molecule type" value="Genomic_DNA"/>
</dbReference>
<sequence>MSPTYTMSAHLCKQIYSSWRQTRHPSPEPLLGPSTQQRRDSTSSNSSTSSSTSPVFSSANPSIDRDRDTSSSQASWRGRRQ</sequence>
<accession>A0A2N3N513</accession>
<feature type="compositionally biased region" description="Low complexity" evidence="1">
    <location>
        <begin position="42"/>
        <end position="62"/>
    </location>
</feature>
<dbReference type="AlphaFoldDB" id="A0A2N3N513"/>
<evidence type="ECO:0000313" key="3">
    <source>
        <dbReference type="Proteomes" id="UP000233524"/>
    </source>
</evidence>
<evidence type="ECO:0008006" key="4">
    <source>
        <dbReference type="Google" id="ProtNLM"/>
    </source>
</evidence>
<evidence type="ECO:0000256" key="1">
    <source>
        <dbReference type="SAM" id="MobiDB-lite"/>
    </source>
</evidence>
<proteinExistence type="predicted"/>
<evidence type="ECO:0000313" key="2">
    <source>
        <dbReference type="EMBL" id="PKS07517.1"/>
    </source>
</evidence>
<comment type="caution">
    <text evidence="2">The sequence shown here is derived from an EMBL/GenBank/DDBJ whole genome shotgun (WGS) entry which is preliminary data.</text>
</comment>
<protein>
    <recommendedName>
        <fullName evidence="4">Ste12 interacting protein</fullName>
    </recommendedName>
</protein>
<reference evidence="2 3" key="1">
    <citation type="journal article" date="2017" name="G3 (Bethesda)">
        <title>First Draft Genome Sequence of the Pathogenic Fungus Lomentospora prolificans (Formerly Scedosporium prolificans).</title>
        <authorList>
            <person name="Luo R."/>
            <person name="Zimin A."/>
            <person name="Workman R."/>
            <person name="Fan Y."/>
            <person name="Pertea G."/>
            <person name="Grossman N."/>
            <person name="Wear M.P."/>
            <person name="Jia B."/>
            <person name="Miller H."/>
            <person name="Casadevall A."/>
            <person name="Timp W."/>
            <person name="Zhang S.X."/>
            <person name="Salzberg S.L."/>
        </authorList>
    </citation>
    <scope>NUCLEOTIDE SEQUENCE [LARGE SCALE GENOMIC DNA]</scope>
    <source>
        <strain evidence="2 3">JHH-5317</strain>
    </source>
</reference>
<dbReference type="VEuPathDB" id="FungiDB:jhhlp_006121"/>
<organism evidence="2 3">
    <name type="scientific">Lomentospora prolificans</name>
    <dbReference type="NCBI Taxonomy" id="41688"/>
    <lineage>
        <taxon>Eukaryota</taxon>
        <taxon>Fungi</taxon>
        <taxon>Dikarya</taxon>
        <taxon>Ascomycota</taxon>
        <taxon>Pezizomycotina</taxon>
        <taxon>Sordariomycetes</taxon>
        <taxon>Hypocreomycetidae</taxon>
        <taxon>Microascales</taxon>
        <taxon>Microascaceae</taxon>
        <taxon>Lomentospora</taxon>
    </lineage>
</organism>
<dbReference type="InParanoid" id="A0A2N3N513"/>
<name>A0A2N3N513_9PEZI</name>
<keyword evidence="3" id="KW-1185">Reference proteome</keyword>
<gene>
    <name evidence="2" type="ORF">jhhlp_006121</name>
</gene>
<dbReference type="OrthoDB" id="5244283at2759"/>